<dbReference type="PANTHER" id="PTHR30632:SF14">
    <property type="entry name" value="TUNGSTATE_MOLYBDATE_CHROMATE-BINDING PROTEIN MODA"/>
    <property type="match status" value="1"/>
</dbReference>
<gene>
    <name evidence="2" type="ORF">SAMN02745752_00512</name>
</gene>
<dbReference type="GO" id="GO:0030973">
    <property type="term" value="F:molybdate ion binding"/>
    <property type="evidence" value="ECO:0007669"/>
    <property type="project" value="TreeGrafter"/>
</dbReference>
<dbReference type="EMBL" id="FPJW01000001">
    <property type="protein sequence ID" value="SFX09415.1"/>
    <property type="molecule type" value="Genomic_DNA"/>
</dbReference>
<accession>A0A1K1U992</accession>
<dbReference type="Gene3D" id="3.40.190.10">
    <property type="entry name" value="Periplasmic binding protein-like II"/>
    <property type="match status" value="2"/>
</dbReference>
<dbReference type="AlphaFoldDB" id="A0A1K1U992"/>
<dbReference type="Pfam" id="PF13531">
    <property type="entry name" value="SBP_bac_11"/>
    <property type="match status" value="1"/>
</dbReference>
<dbReference type="STRING" id="1122209.SAMN02745752_00512"/>
<feature type="chain" id="PRO_5009669255" evidence="1">
    <location>
        <begin position="25"/>
        <end position="278"/>
    </location>
</feature>
<dbReference type="Proteomes" id="UP000182350">
    <property type="component" value="Unassembled WGS sequence"/>
</dbReference>
<proteinExistence type="predicted"/>
<dbReference type="GO" id="GO:0015689">
    <property type="term" value="P:molybdate ion transport"/>
    <property type="evidence" value="ECO:0007669"/>
    <property type="project" value="TreeGrafter"/>
</dbReference>
<dbReference type="RefSeq" id="WP_072324722.1">
    <property type="nucleotide sequence ID" value="NZ_FPJW01000001.1"/>
</dbReference>
<organism evidence="2 3">
    <name type="scientific">Marinospirillum alkaliphilum DSM 21637</name>
    <dbReference type="NCBI Taxonomy" id="1122209"/>
    <lineage>
        <taxon>Bacteria</taxon>
        <taxon>Pseudomonadati</taxon>
        <taxon>Pseudomonadota</taxon>
        <taxon>Gammaproteobacteria</taxon>
        <taxon>Oceanospirillales</taxon>
        <taxon>Oceanospirillaceae</taxon>
        <taxon>Marinospirillum</taxon>
    </lineage>
</organism>
<reference evidence="2 3" key="1">
    <citation type="submission" date="2016-11" db="EMBL/GenBank/DDBJ databases">
        <authorList>
            <person name="Jaros S."/>
            <person name="Januszkiewicz K."/>
            <person name="Wedrychowicz H."/>
        </authorList>
    </citation>
    <scope>NUCLEOTIDE SEQUENCE [LARGE SCALE GENOMIC DNA]</scope>
    <source>
        <strain evidence="2 3">DSM 21637</strain>
    </source>
</reference>
<keyword evidence="1" id="KW-0732">Signal</keyword>
<dbReference type="PANTHER" id="PTHR30632">
    <property type="entry name" value="MOLYBDATE-BINDING PERIPLASMIC PROTEIN"/>
    <property type="match status" value="1"/>
</dbReference>
<keyword evidence="3" id="KW-1185">Reference proteome</keyword>
<dbReference type="InterPro" id="IPR050682">
    <property type="entry name" value="ModA/WtpA"/>
</dbReference>
<evidence type="ECO:0000313" key="3">
    <source>
        <dbReference type="Proteomes" id="UP000182350"/>
    </source>
</evidence>
<dbReference type="SUPFAM" id="SSF53850">
    <property type="entry name" value="Periplasmic binding protein-like II"/>
    <property type="match status" value="1"/>
</dbReference>
<name>A0A1K1U992_9GAMM</name>
<sequence length="278" mass="32248">MKLTTLLKQCFTLLVLGISWPLFASSMTQSQLPMSQFNFQGFVPDSREARRQAEEDPNLIRLLVDPSFYWVINRIIDRYQETRPSPFRIHQGTHLDLERLLDEGLQFDILIFTEMARAHEQVTRNRATEARVLAIGRMGLWAPLESARSLNVLRLQNEAIGLAAENSVHYRAAREVLERQEMLREVENRLKATGEFEDLFERVKTREIPIAFLPWQRLVEGGIDRQRDVLKLPADHHSRIVYAAALTNAGNQRANARSFWDFLFNDRSATELRRAGFD</sequence>
<evidence type="ECO:0000313" key="2">
    <source>
        <dbReference type="EMBL" id="SFX09415.1"/>
    </source>
</evidence>
<evidence type="ECO:0000256" key="1">
    <source>
        <dbReference type="SAM" id="SignalP"/>
    </source>
</evidence>
<feature type="signal peptide" evidence="1">
    <location>
        <begin position="1"/>
        <end position="24"/>
    </location>
</feature>
<protein>
    <submittedName>
        <fullName evidence="2">ABC-type molybdate transport system, substrate-binding protein</fullName>
    </submittedName>
</protein>